<dbReference type="Pfam" id="PF05254">
    <property type="entry name" value="UPF0203"/>
    <property type="match status" value="1"/>
</dbReference>
<dbReference type="STRING" id="498019.A0A2H1A725"/>
<keyword evidence="2" id="KW-1015">Disulfide bond</keyword>
<evidence type="ECO:0000313" key="5">
    <source>
        <dbReference type="Proteomes" id="UP000230249"/>
    </source>
</evidence>
<dbReference type="VEuPathDB" id="FungiDB:QG37_07778"/>
<protein>
    <recommendedName>
        <fullName evidence="6">Mitochondrial distribution and morphology protein 35</fullName>
    </recommendedName>
</protein>
<dbReference type="Proteomes" id="UP000230249">
    <property type="component" value="Unassembled WGS sequence"/>
</dbReference>
<gene>
    <name evidence="4" type="ORF">B9J08_000129</name>
    <name evidence="3" type="ORF">B9J08_02088</name>
</gene>
<name>A0A2H1A725_CANAR</name>
<dbReference type="GO" id="GO:0045332">
    <property type="term" value="P:phospholipid translocation"/>
    <property type="evidence" value="ECO:0007669"/>
    <property type="project" value="TreeGrafter"/>
</dbReference>
<evidence type="ECO:0000256" key="1">
    <source>
        <dbReference type="ARBA" id="ARBA00006196"/>
    </source>
</evidence>
<evidence type="ECO:0000313" key="3">
    <source>
        <dbReference type="EMBL" id="KAK8440795.1"/>
    </source>
</evidence>
<evidence type="ECO:0008006" key="6">
    <source>
        <dbReference type="Google" id="ProtNLM"/>
    </source>
</evidence>
<sequence length="123" mass="14162">MLLSYTCLNHACSSLTLFNVRAELQIHPSSKSHRLYFKGMGNIMSVSFAPECTDAKTKYDDCFNKWYTEKFLQGKSLHNECTELWDEYITCVNTALAKHKIKPMLDKARADQPFGEDLSEKDK</sequence>
<dbReference type="EMBL" id="PEKT02000001">
    <property type="protein sequence ID" value="PIS58681.1"/>
    <property type="molecule type" value="Genomic_DNA"/>
</dbReference>
<reference evidence="3 5" key="3">
    <citation type="journal article" date="2018" name="Nat. Commun.">
        <title>Genomic insights into multidrug-resistance, mating and virulence in Candida auris and related emerging species.</title>
        <authorList>
            <person name="Munoz J.F."/>
            <person name="Gade L."/>
            <person name="Chow N.A."/>
            <person name="Loparev V.N."/>
            <person name="Juieng P."/>
            <person name="Berkow E.L."/>
            <person name="Farrer R.A."/>
            <person name="Litvintseva A.P."/>
            <person name="Cuomo C.A."/>
        </authorList>
    </citation>
    <scope>GENOME REANNOTATION</scope>
    <source>
        <strain evidence="3 5">B8441</strain>
    </source>
</reference>
<evidence type="ECO:0000256" key="2">
    <source>
        <dbReference type="ARBA" id="ARBA00023157"/>
    </source>
</evidence>
<dbReference type="VEuPathDB" id="FungiDB:B9J08_000129"/>
<dbReference type="GO" id="GO:0005829">
    <property type="term" value="C:cytosol"/>
    <property type="evidence" value="ECO:0007669"/>
    <property type="project" value="TreeGrafter"/>
</dbReference>
<dbReference type="AlphaFoldDB" id="A0A2H1A725"/>
<reference evidence="4 5" key="1">
    <citation type="journal article" date="2017" name="Clin. Infect. Dis.">
        <title>Simultaneous emergence of multidrug-resistant Candida auris on 3 continents confirmed by whole-genome sequencing and epidemiological analyses.</title>
        <authorList>
            <person name="Lockhart S.R."/>
            <person name="Etienne K.A."/>
            <person name="Vallabhaneni S."/>
            <person name="Farooqi J."/>
            <person name="Chowdhary A."/>
            <person name="Govender N.P."/>
            <person name="Colombo A.L."/>
            <person name="Calvo B."/>
            <person name="Cuomo C.A."/>
            <person name="Desjardins C.A."/>
            <person name="Berkow E.L."/>
            <person name="Castanheira M."/>
            <person name="Magobo R.E."/>
            <person name="Jabeen K."/>
            <person name="Asghar R.J."/>
            <person name="Meis J.F."/>
            <person name="Jackson B."/>
            <person name="Chiller T."/>
            <person name="Litvintseva A.P."/>
        </authorList>
    </citation>
    <scope>NUCLEOTIDE SEQUENCE [LARGE SCALE GENOMIC DNA]</scope>
    <source>
        <strain evidence="4 5">B8441</strain>
    </source>
</reference>
<accession>A0A2H1A725</accession>
<dbReference type="PANTHER" id="PTHR46403:SF1">
    <property type="entry name" value="TP53-REGULATED INHIBITOR OF APOPTOSIS 1"/>
    <property type="match status" value="1"/>
</dbReference>
<comment type="similarity">
    <text evidence="1">Belongs to the TRIAP1/MDM35 family.</text>
</comment>
<keyword evidence="5" id="KW-1185">Reference proteome</keyword>
<reference evidence="3" key="4">
    <citation type="submission" date="2024-03" db="EMBL/GenBank/DDBJ databases">
        <title>Improved genome assembly of Candida auris strain B8441 and annotation of B11205.</title>
        <authorList>
            <person name="Cauldron N.C."/>
            <person name="Shea T."/>
            <person name="Cuomo C.A."/>
        </authorList>
    </citation>
    <scope>NUCLEOTIDE SEQUENCE</scope>
    <source>
        <strain evidence="3">B8441</strain>
    </source>
</reference>
<dbReference type="GO" id="GO:0005634">
    <property type="term" value="C:nucleus"/>
    <property type="evidence" value="ECO:0007669"/>
    <property type="project" value="TreeGrafter"/>
</dbReference>
<organism evidence="4">
    <name type="scientific">Candidozyma auris</name>
    <name type="common">Yeast</name>
    <name type="synonym">Candida auris</name>
    <dbReference type="NCBI Taxonomy" id="498019"/>
    <lineage>
        <taxon>Eukaryota</taxon>
        <taxon>Fungi</taxon>
        <taxon>Dikarya</taxon>
        <taxon>Ascomycota</taxon>
        <taxon>Saccharomycotina</taxon>
        <taxon>Pichiomycetes</taxon>
        <taxon>Metschnikowiaceae</taxon>
        <taxon>Candidozyma</taxon>
    </lineage>
</organism>
<dbReference type="InterPro" id="IPR007918">
    <property type="entry name" value="MDM35_apoptosis"/>
</dbReference>
<evidence type="ECO:0000313" key="4">
    <source>
        <dbReference type="EMBL" id="PIS58681.1"/>
    </source>
</evidence>
<dbReference type="GO" id="GO:1990050">
    <property type="term" value="F:phosphatidic acid transfer activity"/>
    <property type="evidence" value="ECO:0007669"/>
    <property type="project" value="TreeGrafter"/>
</dbReference>
<dbReference type="VEuPathDB" id="FungiDB:CJI97_000134"/>
<dbReference type="VEuPathDB" id="FungiDB:CJJ09_002104"/>
<comment type="caution">
    <text evidence="4">The sequence shown here is derived from an EMBL/GenBank/DDBJ whole genome shotgun (WGS) entry which is preliminary data.</text>
</comment>
<proteinExistence type="inferred from homology"/>
<dbReference type="PANTHER" id="PTHR46403">
    <property type="entry name" value="TP53-REGULATED INHIBITOR OF APOPTOSIS 1"/>
    <property type="match status" value="1"/>
</dbReference>
<dbReference type="EMBL" id="PEKT03000002">
    <property type="protein sequence ID" value="KAK8440795.1"/>
    <property type="molecule type" value="Genomic_DNA"/>
</dbReference>
<dbReference type="VEuPathDB" id="FungiDB:CJI96_0001565"/>
<dbReference type="GO" id="GO:0005758">
    <property type="term" value="C:mitochondrial intermembrane space"/>
    <property type="evidence" value="ECO:0007669"/>
    <property type="project" value="TreeGrafter"/>
</dbReference>
<reference evidence="4" key="2">
    <citation type="submission" date="2017-11" db="EMBL/GenBank/DDBJ databases">
        <title>Candida auris genome assembly and annotation.</title>
        <authorList>
            <person name="Munoz J.F."/>
            <person name="Gade L.G."/>
            <person name="Chow N.A."/>
            <person name="Litvintseva A.P."/>
            <person name="Loparev V.N."/>
            <person name="Cuomo C.A."/>
        </authorList>
    </citation>
    <scope>NUCLEOTIDE SEQUENCE</scope>
    <source>
        <strain evidence="4">B8441</strain>
    </source>
</reference>
<dbReference type="VEuPathDB" id="FungiDB:CJJ07_000545"/>